<name>A0ACB0E7E2_RANTA</name>
<dbReference type="Proteomes" id="UP001162501">
    <property type="component" value="Chromosome 16"/>
</dbReference>
<accession>A0ACB0E7E2</accession>
<sequence>MARNGAGPGGQPVKSACAGTHLSHSRSGRNQDLNYPRCCHSPGAARQLISRRKPTDSDWLRPEEADQYCSSVAPVPRPVGCRGGIRVQDREGHVFTKPNQSPEFELVNIVEHSSAACVLRFPQESSGCGVGPKALSASDSRDVVLCWSSNRH</sequence>
<proteinExistence type="predicted"/>
<evidence type="ECO:0000313" key="2">
    <source>
        <dbReference type="Proteomes" id="UP001162501"/>
    </source>
</evidence>
<protein>
    <submittedName>
        <fullName evidence="1">Uncharacterized protein</fullName>
    </submittedName>
</protein>
<gene>
    <name evidence="1" type="ORF">MRATA1EN3_LOCUS7745</name>
</gene>
<evidence type="ECO:0000313" key="1">
    <source>
        <dbReference type="EMBL" id="CAI9696532.1"/>
    </source>
</evidence>
<organism evidence="1 2">
    <name type="scientific">Rangifer tarandus platyrhynchus</name>
    <name type="common">Svalbard reindeer</name>
    <dbReference type="NCBI Taxonomy" id="3082113"/>
    <lineage>
        <taxon>Eukaryota</taxon>
        <taxon>Metazoa</taxon>
        <taxon>Chordata</taxon>
        <taxon>Craniata</taxon>
        <taxon>Vertebrata</taxon>
        <taxon>Euteleostomi</taxon>
        <taxon>Mammalia</taxon>
        <taxon>Eutheria</taxon>
        <taxon>Laurasiatheria</taxon>
        <taxon>Artiodactyla</taxon>
        <taxon>Ruminantia</taxon>
        <taxon>Pecora</taxon>
        <taxon>Cervidae</taxon>
        <taxon>Odocoileinae</taxon>
        <taxon>Rangifer</taxon>
    </lineage>
</organism>
<reference evidence="1" key="1">
    <citation type="submission" date="2023-05" db="EMBL/GenBank/DDBJ databases">
        <authorList>
            <consortium name="ELIXIR-Norway"/>
        </authorList>
    </citation>
    <scope>NUCLEOTIDE SEQUENCE</scope>
</reference>
<dbReference type="EMBL" id="OX596100">
    <property type="protein sequence ID" value="CAI9696532.1"/>
    <property type="molecule type" value="Genomic_DNA"/>
</dbReference>